<proteinExistence type="predicted"/>
<evidence type="ECO:0000313" key="1">
    <source>
        <dbReference type="EMBL" id="JAD42999.1"/>
    </source>
</evidence>
<protein>
    <submittedName>
        <fullName evidence="1">Uncharacterized protein</fullName>
    </submittedName>
</protein>
<reference evidence="1" key="2">
    <citation type="journal article" date="2015" name="Data Brief">
        <title>Shoot transcriptome of the giant reed, Arundo donax.</title>
        <authorList>
            <person name="Barrero R.A."/>
            <person name="Guerrero F.D."/>
            <person name="Moolhuijzen P."/>
            <person name="Goolsby J.A."/>
            <person name="Tidwell J."/>
            <person name="Bellgard S.E."/>
            <person name="Bellgard M.I."/>
        </authorList>
    </citation>
    <scope>NUCLEOTIDE SEQUENCE</scope>
    <source>
        <tissue evidence="1">Shoot tissue taken approximately 20 cm above the soil surface</tissue>
    </source>
</reference>
<dbReference type="AlphaFoldDB" id="A0A0A8ZUD1"/>
<sequence length="48" mass="5788">MKLEVIVPRPLYTTRETPFLSSRIHLMHGYWSTSLLRCNHKNKTMPFR</sequence>
<dbReference type="EMBL" id="GBRH01254896">
    <property type="protein sequence ID" value="JAD42999.1"/>
    <property type="molecule type" value="Transcribed_RNA"/>
</dbReference>
<name>A0A0A8ZUD1_ARUDO</name>
<organism evidence="1">
    <name type="scientific">Arundo donax</name>
    <name type="common">Giant reed</name>
    <name type="synonym">Donax arundinaceus</name>
    <dbReference type="NCBI Taxonomy" id="35708"/>
    <lineage>
        <taxon>Eukaryota</taxon>
        <taxon>Viridiplantae</taxon>
        <taxon>Streptophyta</taxon>
        <taxon>Embryophyta</taxon>
        <taxon>Tracheophyta</taxon>
        <taxon>Spermatophyta</taxon>
        <taxon>Magnoliopsida</taxon>
        <taxon>Liliopsida</taxon>
        <taxon>Poales</taxon>
        <taxon>Poaceae</taxon>
        <taxon>PACMAD clade</taxon>
        <taxon>Arundinoideae</taxon>
        <taxon>Arundineae</taxon>
        <taxon>Arundo</taxon>
    </lineage>
</organism>
<accession>A0A0A8ZUD1</accession>
<reference evidence="1" key="1">
    <citation type="submission" date="2014-09" db="EMBL/GenBank/DDBJ databases">
        <authorList>
            <person name="Magalhaes I.L.F."/>
            <person name="Oliveira U."/>
            <person name="Santos F.R."/>
            <person name="Vidigal T.H.D.A."/>
            <person name="Brescovit A.D."/>
            <person name="Santos A.J."/>
        </authorList>
    </citation>
    <scope>NUCLEOTIDE SEQUENCE</scope>
    <source>
        <tissue evidence="1">Shoot tissue taken approximately 20 cm above the soil surface</tissue>
    </source>
</reference>